<dbReference type="InterPro" id="IPR041492">
    <property type="entry name" value="HAD_2"/>
</dbReference>
<name>A0A9W6C3J0_9FIRM</name>
<dbReference type="SFLD" id="SFLDG01135">
    <property type="entry name" value="C1.5.6:_HAD__Beta-PGM__Phospha"/>
    <property type="match status" value="1"/>
</dbReference>
<dbReference type="PRINTS" id="PR00413">
    <property type="entry name" value="HADHALOGNASE"/>
</dbReference>
<dbReference type="EMBL" id="BSBO01000001">
    <property type="protein sequence ID" value="GLG02854.1"/>
    <property type="molecule type" value="Genomic_DNA"/>
</dbReference>
<dbReference type="NCBIfam" id="TIGR01509">
    <property type="entry name" value="HAD-SF-IA-v3"/>
    <property type="match status" value="1"/>
</dbReference>
<evidence type="ECO:0000313" key="2">
    <source>
        <dbReference type="Proteomes" id="UP001145145"/>
    </source>
</evidence>
<dbReference type="InterPro" id="IPR023198">
    <property type="entry name" value="PGP-like_dom2"/>
</dbReference>
<dbReference type="InterPro" id="IPR023214">
    <property type="entry name" value="HAD_sf"/>
</dbReference>
<organism evidence="1 2">
    <name type="scientific">Sellimonas catena</name>
    <dbReference type="NCBI Taxonomy" id="2994035"/>
    <lineage>
        <taxon>Bacteria</taxon>
        <taxon>Bacillati</taxon>
        <taxon>Bacillota</taxon>
        <taxon>Clostridia</taxon>
        <taxon>Lachnospirales</taxon>
        <taxon>Lachnospiraceae</taxon>
        <taxon>Sellimonas</taxon>
    </lineage>
</organism>
<gene>
    <name evidence="1" type="ORF">Selli1_00280</name>
</gene>
<dbReference type="Gene3D" id="3.40.50.1000">
    <property type="entry name" value="HAD superfamily/HAD-like"/>
    <property type="match status" value="1"/>
</dbReference>
<dbReference type="PANTHER" id="PTHR18901">
    <property type="entry name" value="2-DEOXYGLUCOSE-6-PHOSPHATE PHOSPHATASE 2"/>
    <property type="match status" value="1"/>
</dbReference>
<dbReference type="InterPro" id="IPR006439">
    <property type="entry name" value="HAD-SF_hydro_IA"/>
</dbReference>
<sequence length="229" mass="26518">MRTDMTEKTKAVIFDMDGTLIDSMWIWPDIDAYYVKKYHLELPDDFHRAIEGKSYHETAQYFRDTFDMALSTEEIMDEWTSLAYQRYTEEVTLKPGVEEFLRYGKENGILFGIATSNGRTLAEAALKALQIDTYFTAMRTSGEVNVGKPSPDIYLKVAEDMQVRPEHCLVFEDVPMGILAGKRAGMQVCAVYDEFSRPLDQEKKKLADYYIHDFHDVMDRIKERNTDGK</sequence>
<proteinExistence type="predicted"/>
<evidence type="ECO:0000313" key="1">
    <source>
        <dbReference type="EMBL" id="GLG02854.1"/>
    </source>
</evidence>
<reference evidence="1 2" key="1">
    <citation type="journal article" date="2023" name="Int. J. Syst. Evol. Microbiol.">
        <title>Sellimonas catena sp. nov., isolated from human faeces.</title>
        <authorList>
            <person name="Hisatomi A."/>
            <person name="Ohkuma M."/>
            <person name="Sakamoto M."/>
        </authorList>
    </citation>
    <scope>NUCLEOTIDE SEQUENCE [LARGE SCALE GENOMIC DNA]</scope>
    <source>
        <strain evidence="1 2">12EGH17</strain>
    </source>
</reference>
<dbReference type="SFLD" id="SFLDG01129">
    <property type="entry name" value="C1.5:_HAD__Beta-PGM__Phosphata"/>
    <property type="match status" value="1"/>
</dbReference>
<dbReference type="AlphaFoldDB" id="A0A9W6C3J0"/>
<accession>A0A9W6C3J0</accession>
<dbReference type="Pfam" id="PF13419">
    <property type="entry name" value="HAD_2"/>
    <property type="match status" value="1"/>
</dbReference>
<protein>
    <submittedName>
        <fullName evidence="1">Haloacid dehalogenase</fullName>
    </submittedName>
</protein>
<dbReference type="SUPFAM" id="SSF56784">
    <property type="entry name" value="HAD-like"/>
    <property type="match status" value="1"/>
</dbReference>
<dbReference type="InterPro" id="IPR036412">
    <property type="entry name" value="HAD-like_sf"/>
</dbReference>
<dbReference type="PANTHER" id="PTHR18901:SF38">
    <property type="entry name" value="PSEUDOURIDINE-5'-PHOSPHATASE"/>
    <property type="match status" value="1"/>
</dbReference>
<dbReference type="Proteomes" id="UP001145145">
    <property type="component" value="Unassembled WGS sequence"/>
</dbReference>
<comment type="caution">
    <text evidence="1">The sequence shown here is derived from an EMBL/GenBank/DDBJ whole genome shotgun (WGS) entry which is preliminary data.</text>
</comment>
<dbReference type="Gene3D" id="1.10.150.240">
    <property type="entry name" value="Putative phosphatase, domain 2"/>
    <property type="match status" value="1"/>
</dbReference>
<keyword evidence="2" id="KW-1185">Reference proteome</keyword>
<dbReference type="SFLD" id="SFLDS00003">
    <property type="entry name" value="Haloacid_Dehalogenase"/>
    <property type="match status" value="1"/>
</dbReference>
<dbReference type="GO" id="GO:0016791">
    <property type="term" value="F:phosphatase activity"/>
    <property type="evidence" value="ECO:0007669"/>
    <property type="project" value="TreeGrafter"/>
</dbReference>